<reference evidence="7 8" key="1">
    <citation type="submission" date="2019-08" db="EMBL/GenBank/DDBJ databases">
        <title>Genomic characterization of a novel candidate phylum (ARYD3) from a high temperature, high salinity tertiary oil reservoir in north central Oklahoma, USA.</title>
        <authorList>
            <person name="Youssef N.H."/>
            <person name="Yadav A."/>
            <person name="Elshahed M.S."/>
        </authorList>
    </citation>
    <scope>NUCLEOTIDE SEQUENCE [LARGE SCALE GENOMIC DNA]</scope>
    <source>
        <strain evidence="7">ARYD1</strain>
    </source>
</reference>
<comment type="catalytic activity">
    <reaction evidence="3 4">
        <text>N-[(R)-4-phosphopantothenoyl]-L-cysteine + H(+) = (R)-4'-phosphopantetheine + CO2</text>
        <dbReference type="Rhea" id="RHEA:16793"/>
        <dbReference type="ChEBI" id="CHEBI:15378"/>
        <dbReference type="ChEBI" id="CHEBI:16526"/>
        <dbReference type="ChEBI" id="CHEBI:59458"/>
        <dbReference type="ChEBI" id="CHEBI:61723"/>
        <dbReference type="EC" id="4.1.1.36"/>
    </reaction>
</comment>
<evidence type="ECO:0000256" key="1">
    <source>
        <dbReference type="ARBA" id="ARBA00022793"/>
    </source>
</evidence>
<sequence length="401" mass="45034">MSNVLIGVTGGIACYKIPSLCRRLLDKEHSVKLIMTEAATKFITPLTFESLTHERVYIDDFREGEEPDNIYHIDLVKWADVFIIAPASANTIAKISYGIADNLLTSSVLAKPDDVPLIIVPSMNTVMYKSRQNQSNLTRVYELGYEIVDPVIGNLACKDVGIGKMPEPEDLADLVDSRLKSRDEYKNINFLVTAGGTKEHIDPVRFISNKSSGKMGLAFCDSIKKRGGSFRLICPESVEAHYPTVFAETTEDMLARVKDFISECDILIMAAAVADYKPKKYFSSKIKKSNGHMCIDLEKNPDILQEISEYKRKDQVFVGFAAESENLRENALKKLKDKKLDMIVANDISREDIGFDSLYNEVTVFFADGRVENIGKKKKNEIAEDVLNFAVNILKNKKDFK</sequence>
<keyword evidence="3 4" id="KW-0436">Ligase</keyword>
<dbReference type="EC" id="6.3.2.5" evidence="3"/>
<dbReference type="GO" id="GO:0004633">
    <property type="term" value="F:phosphopantothenoylcysteine decarboxylase activity"/>
    <property type="evidence" value="ECO:0007669"/>
    <property type="project" value="UniProtKB-UniRule"/>
</dbReference>
<dbReference type="PANTHER" id="PTHR14359:SF6">
    <property type="entry name" value="PHOSPHOPANTOTHENOYLCYSTEINE DECARBOXYLASE"/>
    <property type="match status" value="1"/>
</dbReference>
<feature type="binding site" evidence="3">
    <location>
        <position position="275"/>
    </location>
    <ligand>
        <name>CTP</name>
        <dbReference type="ChEBI" id="CHEBI:37563"/>
    </ligand>
</feature>
<evidence type="ECO:0000256" key="2">
    <source>
        <dbReference type="ARBA" id="ARBA00023239"/>
    </source>
</evidence>
<comment type="catalytic activity">
    <reaction evidence="3 4">
        <text>(R)-4'-phosphopantothenate + L-cysteine + CTP = N-[(R)-4-phosphopantothenoyl]-L-cysteine + CMP + diphosphate + H(+)</text>
        <dbReference type="Rhea" id="RHEA:19397"/>
        <dbReference type="ChEBI" id="CHEBI:10986"/>
        <dbReference type="ChEBI" id="CHEBI:15378"/>
        <dbReference type="ChEBI" id="CHEBI:33019"/>
        <dbReference type="ChEBI" id="CHEBI:35235"/>
        <dbReference type="ChEBI" id="CHEBI:37563"/>
        <dbReference type="ChEBI" id="CHEBI:59458"/>
        <dbReference type="ChEBI" id="CHEBI:60377"/>
        <dbReference type="EC" id="6.3.2.5"/>
    </reaction>
</comment>
<dbReference type="EC" id="4.1.1.36" evidence="3"/>
<dbReference type="GO" id="GO:0010181">
    <property type="term" value="F:FMN binding"/>
    <property type="evidence" value="ECO:0007669"/>
    <property type="project" value="UniProtKB-UniRule"/>
</dbReference>
<feature type="domain" description="Flavoprotein" evidence="5">
    <location>
        <begin position="3"/>
        <end position="176"/>
    </location>
</feature>
<dbReference type="Gene3D" id="3.40.50.1950">
    <property type="entry name" value="Flavin prenyltransferase-like"/>
    <property type="match status" value="1"/>
</dbReference>
<dbReference type="GO" id="GO:0046872">
    <property type="term" value="F:metal ion binding"/>
    <property type="evidence" value="ECO:0007669"/>
    <property type="project" value="UniProtKB-KW"/>
</dbReference>
<feature type="region of interest" description="Phosphopantothenoylcysteine decarboxylase" evidence="3">
    <location>
        <begin position="1"/>
        <end position="189"/>
    </location>
</feature>
<feature type="region of interest" description="Phosphopantothenate--cysteine ligase" evidence="3">
    <location>
        <begin position="190"/>
        <end position="401"/>
    </location>
</feature>
<feature type="active site" description="Proton donor" evidence="3">
    <location>
        <position position="157"/>
    </location>
</feature>
<protein>
    <recommendedName>
        <fullName evidence="3">Coenzyme A biosynthesis bifunctional protein CoaBC</fullName>
    </recommendedName>
    <alternativeName>
        <fullName evidence="3">DNA/pantothenate metabolism flavoprotein</fullName>
    </alternativeName>
    <alternativeName>
        <fullName evidence="3">Phosphopantothenoylcysteine synthetase/decarboxylase</fullName>
        <shortName evidence="3">PPCS-PPCDC</shortName>
    </alternativeName>
    <domain>
        <recommendedName>
            <fullName evidence="3">Phosphopantothenoylcysteine decarboxylase</fullName>
            <shortName evidence="3">PPC decarboxylase</shortName>
            <shortName evidence="3">PPC-DC</shortName>
            <ecNumber evidence="3">4.1.1.36</ecNumber>
        </recommendedName>
        <alternativeName>
            <fullName evidence="3">CoaC</fullName>
        </alternativeName>
    </domain>
    <domain>
        <recommendedName>
            <fullName evidence="3">Phosphopantothenate--cysteine ligase</fullName>
            <ecNumber evidence="3">6.3.2.5</ecNumber>
        </recommendedName>
        <alternativeName>
            <fullName evidence="3">CoaB</fullName>
        </alternativeName>
        <alternativeName>
            <fullName evidence="3">Phosphopantothenoylcysteine synthetase</fullName>
            <shortName evidence="3">PPC synthetase</shortName>
            <shortName evidence="3">PPC-S</shortName>
        </alternativeName>
    </domain>
</protein>
<evidence type="ECO:0000259" key="5">
    <source>
        <dbReference type="Pfam" id="PF02441"/>
    </source>
</evidence>
<keyword evidence="1 3" id="KW-0210">Decarboxylase</keyword>
<gene>
    <name evidence="3 7" type="primary">coaBC</name>
    <name evidence="7" type="ORF">FXF49_07560</name>
</gene>
<dbReference type="GO" id="GO:0004632">
    <property type="term" value="F:phosphopantothenate--cysteine ligase activity"/>
    <property type="evidence" value="ECO:0007669"/>
    <property type="project" value="UniProtKB-UniRule"/>
</dbReference>
<comment type="cofactor">
    <cofactor evidence="3">
        <name>Mg(2+)</name>
        <dbReference type="ChEBI" id="CHEBI:18420"/>
    </cofactor>
</comment>
<feature type="binding site" evidence="3">
    <location>
        <position position="334"/>
    </location>
    <ligand>
        <name>CTP</name>
        <dbReference type="ChEBI" id="CHEBI:37563"/>
    </ligand>
</feature>
<dbReference type="InterPro" id="IPR036551">
    <property type="entry name" value="Flavin_trans-like"/>
</dbReference>
<keyword evidence="3 4" id="KW-0288">FMN</keyword>
<dbReference type="PANTHER" id="PTHR14359">
    <property type="entry name" value="HOMO-OLIGOMERIC FLAVIN CONTAINING CYS DECARBOXYLASE FAMILY"/>
    <property type="match status" value="1"/>
</dbReference>
<comment type="cofactor">
    <cofactor evidence="3">
        <name>FMN</name>
        <dbReference type="ChEBI" id="CHEBI:58210"/>
    </cofactor>
    <text evidence="3">Binds 1 FMN per subunit.</text>
</comment>
<comment type="caution">
    <text evidence="3">Lacks conserved residue(s) required for the propagation of feature annotation.</text>
</comment>
<comment type="similarity">
    <text evidence="3 4">In the C-terminal section; belongs to the PPC synthetase family.</text>
</comment>
<accession>A0A5D0MPH1</accession>
<comment type="similarity">
    <text evidence="3 4">In the N-terminal section; belongs to the HFCD (homo-oligomeric flavin containing Cys decarboxylase) superfamily.</text>
</comment>
<dbReference type="HAMAP" id="MF_02225">
    <property type="entry name" value="CoaBC"/>
    <property type="match status" value="1"/>
</dbReference>
<proteinExistence type="inferred from homology"/>
<dbReference type="Proteomes" id="UP000323337">
    <property type="component" value="Unassembled WGS sequence"/>
</dbReference>
<keyword evidence="3" id="KW-0479">Metal-binding</keyword>
<feature type="binding site" evidence="3">
    <location>
        <position position="320"/>
    </location>
    <ligand>
        <name>CTP</name>
        <dbReference type="ChEBI" id="CHEBI:37563"/>
    </ligand>
</feature>
<dbReference type="SUPFAM" id="SSF102645">
    <property type="entry name" value="CoaB-like"/>
    <property type="match status" value="1"/>
</dbReference>
<dbReference type="GO" id="GO:0015941">
    <property type="term" value="P:pantothenate catabolic process"/>
    <property type="evidence" value="ECO:0007669"/>
    <property type="project" value="InterPro"/>
</dbReference>
<dbReference type="NCBIfam" id="TIGR00521">
    <property type="entry name" value="coaBC_dfp"/>
    <property type="match status" value="1"/>
</dbReference>
<dbReference type="Gene3D" id="3.40.50.10300">
    <property type="entry name" value="CoaB-like"/>
    <property type="match status" value="1"/>
</dbReference>
<keyword evidence="3" id="KW-0511">Multifunctional enzyme</keyword>
<keyword evidence="3 4" id="KW-0285">Flavoprotein</keyword>
<evidence type="ECO:0000313" key="7">
    <source>
        <dbReference type="EMBL" id="TYB33208.1"/>
    </source>
</evidence>
<evidence type="ECO:0000259" key="6">
    <source>
        <dbReference type="Pfam" id="PF04127"/>
    </source>
</evidence>
<dbReference type="Pfam" id="PF02441">
    <property type="entry name" value="Flavoprotein"/>
    <property type="match status" value="1"/>
</dbReference>
<comment type="function">
    <text evidence="4">Catalyzes two steps in the biosynthesis of coenzyme A. In the first step cysteine is conjugated to 4'-phosphopantothenate to form 4-phosphopantothenoylcysteine, in the latter compound is decarboxylated to form 4'-phosphopantotheine.</text>
</comment>
<feature type="binding site" evidence="3">
    <location>
        <position position="285"/>
    </location>
    <ligand>
        <name>CTP</name>
        <dbReference type="ChEBI" id="CHEBI:37563"/>
    </ligand>
</feature>
<comment type="pathway">
    <text evidence="3 4">Cofactor biosynthesis; coenzyme A biosynthesis; CoA from (R)-pantothenate: step 2/5.</text>
</comment>
<dbReference type="Pfam" id="PF04127">
    <property type="entry name" value="DFP"/>
    <property type="match status" value="1"/>
</dbReference>
<name>A0A5D0MPH1_FLESI</name>
<dbReference type="InterPro" id="IPR035929">
    <property type="entry name" value="CoaB-like_sf"/>
</dbReference>
<evidence type="ECO:0000256" key="4">
    <source>
        <dbReference type="RuleBase" id="RU364078"/>
    </source>
</evidence>
<evidence type="ECO:0000256" key="3">
    <source>
        <dbReference type="HAMAP-Rule" id="MF_02225"/>
    </source>
</evidence>
<dbReference type="InterPro" id="IPR003382">
    <property type="entry name" value="Flavoprotein"/>
</dbReference>
<dbReference type="UniPathway" id="UPA00241">
    <property type="reaction ID" value="UER00353"/>
</dbReference>
<dbReference type="EMBL" id="VSIV01000179">
    <property type="protein sequence ID" value="TYB33208.1"/>
    <property type="molecule type" value="Genomic_DNA"/>
</dbReference>
<organism evidence="7 8">
    <name type="scientific">Flexistipes sinusarabici</name>
    <dbReference type="NCBI Taxonomy" id="2352"/>
    <lineage>
        <taxon>Bacteria</taxon>
        <taxon>Pseudomonadati</taxon>
        <taxon>Deferribacterota</taxon>
        <taxon>Deferribacteres</taxon>
        <taxon>Deferribacterales</taxon>
        <taxon>Flexistipitaceae</taxon>
        <taxon>Flexistipes</taxon>
    </lineage>
</organism>
<dbReference type="SUPFAM" id="SSF52507">
    <property type="entry name" value="Homo-oligomeric flavin-containing Cys decarboxylases, HFCD"/>
    <property type="match status" value="1"/>
</dbReference>
<feature type="domain" description="DNA/pantothenate metabolism flavoprotein C-terminal" evidence="6">
    <location>
        <begin position="187"/>
        <end position="390"/>
    </location>
</feature>
<feature type="binding site" evidence="3">
    <location>
        <position position="338"/>
    </location>
    <ligand>
        <name>CTP</name>
        <dbReference type="ChEBI" id="CHEBI:37563"/>
    </ligand>
</feature>
<dbReference type="InterPro" id="IPR005252">
    <property type="entry name" value="CoaBC"/>
</dbReference>
<dbReference type="GO" id="GO:0071513">
    <property type="term" value="C:phosphopantothenoylcysteine decarboxylase complex"/>
    <property type="evidence" value="ECO:0007669"/>
    <property type="project" value="TreeGrafter"/>
</dbReference>
<comment type="function">
    <text evidence="3">Catalyzes two sequential steps in the biosynthesis of coenzyme A. In the first step cysteine is conjugated to 4'-phosphopantothenate to form 4-phosphopantothenoylcysteine. In the second step the latter compound is decarboxylated to form 4'-phosphopantotheine.</text>
</comment>
<feature type="binding site" evidence="3">
    <location>
        <begin position="301"/>
        <end position="304"/>
    </location>
    <ligand>
        <name>CTP</name>
        <dbReference type="ChEBI" id="CHEBI:37563"/>
    </ligand>
</feature>
<evidence type="ECO:0000313" key="8">
    <source>
        <dbReference type="Proteomes" id="UP000323337"/>
    </source>
</evidence>
<keyword evidence="3" id="KW-0460">Magnesium</keyword>
<comment type="caution">
    <text evidence="7">The sequence shown here is derived from an EMBL/GenBank/DDBJ whole genome shotgun (WGS) entry which is preliminary data.</text>
</comment>
<dbReference type="InterPro" id="IPR007085">
    <property type="entry name" value="DNA/pantothenate-metab_flavo_C"/>
</dbReference>
<comment type="pathway">
    <text evidence="3 4">Cofactor biosynthesis; coenzyme A biosynthesis; CoA from (R)-pantothenate: step 3/5.</text>
</comment>
<dbReference type="GO" id="GO:0015937">
    <property type="term" value="P:coenzyme A biosynthetic process"/>
    <property type="evidence" value="ECO:0007669"/>
    <property type="project" value="UniProtKB-UniRule"/>
</dbReference>
<dbReference type="AlphaFoldDB" id="A0A5D0MPH1"/>
<keyword evidence="2 3" id="KW-0456">Lyase</keyword>